<protein>
    <recommendedName>
        <fullName evidence="2">Non-homologous end joining protein Ku</fullName>
    </recommendedName>
</protein>
<gene>
    <name evidence="2 4" type="primary">ku</name>
    <name evidence="4" type="ORF">GCM10007966_07810</name>
</gene>
<comment type="subunit">
    <text evidence="2">Homodimer. Interacts with LigD.</text>
</comment>
<comment type="similarity">
    <text evidence="2">Belongs to the prokaryotic Ku family.</text>
</comment>
<evidence type="ECO:0000256" key="1">
    <source>
        <dbReference type="ARBA" id="ARBA00023125"/>
    </source>
</evidence>
<dbReference type="InterPro" id="IPR006164">
    <property type="entry name" value="DNA_bd_Ku70/Ku80"/>
</dbReference>
<dbReference type="Pfam" id="PF02735">
    <property type="entry name" value="Ku"/>
    <property type="match status" value="1"/>
</dbReference>
<dbReference type="NCBIfam" id="TIGR02772">
    <property type="entry name" value="Ku_bact"/>
    <property type="match status" value="1"/>
</dbReference>
<dbReference type="OrthoDB" id="9795084at2"/>
<reference evidence="4" key="1">
    <citation type="journal article" date="2014" name="Int. J. Syst. Evol. Microbiol.">
        <title>Complete genome sequence of Corynebacterium casei LMG S-19264T (=DSM 44701T), isolated from a smear-ripened cheese.</title>
        <authorList>
            <consortium name="US DOE Joint Genome Institute (JGI-PGF)"/>
            <person name="Walter F."/>
            <person name="Albersmeier A."/>
            <person name="Kalinowski J."/>
            <person name="Ruckert C."/>
        </authorList>
    </citation>
    <scope>NUCLEOTIDE SEQUENCE</scope>
    <source>
        <strain evidence="4">JCM 13919</strain>
    </source>
</reference>
<dbReference type="PANTHER" id="PTHR41251">
    <property type="entry name" value="NON-HOMOLOGOUS END JOINING PROTEIN KU"/>
    <property type="match status" value="1"/>
</dbReference>
<evidence type="ECO:0000259" key="3">
    <source>
        <dbReference type="SMART" id="SM00559"/>
    </source>
</evidence>
<sequence length="256" mass="29988">MRAIWSGSISFGLVNIPIKLYSGVERHSLDFDLLRRDDLCPIEYSRVCRADGKEVPWEDIVRGYEYKDGDYITLEKEDFEKASAKKNHAFEIKEFVQESEIDSIFYETPYYLEPKKEGQKAYALLREALKETKMVGVGEFVMRNRENLAILKPYGNLLLLNKLRYKDDIRDYHELNLPDSELIKKEEVDMAKQLISQLSDQFKPDEYKDTYITDLKKLIEAKAKGKKFKKPKQVVEHEKVKDIMDLLKKSIQSKAS</sequence>
<evidence type="ECO:0000313" key="5">
    <source>
        <dbReference type="Proteomes" id="UP000630149"/>
    </source>
</evidence>
<keyword evidence="2" id="KW-0227">DNA damage</keyword>
<comment type="caution">
    <text evidence="4">The sequence shown here is derived from an EMBL/GenBank/DDBJ whole genome shotgun (WGS) entry which is preliminary data.</text>
</comment>
<proteinExistence type="inferred from homology"/>
<dbReference type="RefSeq" id="WP_131775710.1">
    <property type="nucleotide sequence ID" value="NZ_CAAAIA010000002.1"/>
</dbReference>
<dbReference type="Gene3D" id="2.40.290.10">
    <property type="match status" value="1"/>
</dbReference>
<dbReference type="GO" id="GO:0003690">
    <property type="term" value="F:double-stranded DNA binding"/>
    <property type="evidence" value="ECO:0007669"/>
    <property type="project" value="UniProtKB-UniRule"/>
</dbReference>
<reference evidence="4" key="2">
    <citation type="submission" date="2020-09" db="EMBL/GenBank/DDBJ databases">
        <authorList>
            <person name="Sun Q."/>
            <person name="Ohkuma M."/>
        </authorList>
    </citation>
    <scope>NUCLEOTIDE SEQUENCE</scope>
    <source>
        <strain evidence="4">JCM 13919</strain>
    </source>
</reference>
<keyword evidence="2" id="KW-0233">DNA recombination</keyword>
<dbReference type="CDD" id="cd00789">
    <property type="entry name" value="KU_like"/>
    <property type="match status" value="1"/>
</dbReference>
<dbReference type="InterPro" id="IPR016194">
    <property type="entry name" value="SPOC-like_C_dom_sf"/>
</dbReference>
<organism evidence="4 5">
    <name type="scientific">Legionella impletisoli</name>
    <dbReference type="NCBI Taxonomy" id="343510"/>
    <lineage>
        <taxon>Bacteria</taxon>
        <taxon>Pseudomonadati</taxon>
        <taxon>Pseudomonadota</taxon>
        <taxon>Gammaproteobacteria</taxon>
        <taxon>Legionellales</taxon>
        <taxon>Legionellaceae</taxon>
        <taxon>Legionella</taxon>
    </lineage>
</organism>
<keyword evidence="5" id="KW-1185">Reference proteome</keyword>
<dbReference type="GO" id="GO:0006310">
    <property type="term" value="P:DNA recombination"/>
    <property type="evidence" value="ECO:0007669"/>
    <property type="project" value="UniProtKB-KW"/>
</dbReference>
<name>A0A917JQW6_9GAMM</name>
<dbReference type="AlphaFoldDB" id="A0A917JQW6"/>
<dbReference type="PANTHER" id="PTHR41251:SF1">
    <property type="entry name" value="NON-HOMOLOGOUS END JOINING PROTEIN KU"/>
    <property type="match status" value="1"/>
</dbReference>
<dbReference type="HAMAP" id="MF_01875">
    <property type="entry name" value="Prokaryotic_Ku"/>
    <property type="match status" value="1"/>
</dbReference>
<dbReference type="SUPFAM" id="SSF100939">
    <property type="entry name" value="SPOC domain-like"/>
    <property type="match status" value="1"/>
</dbReference>
<evidence type="ECO:0000313" key="4">
    <source>
        <dbReference type="EMBL" id="GGI81731.1"/>
    </source>
</evidence>
<keyword evidence="1 2" id="KW-0238">DNA-binding</keyword>
<dbReference type="Proteomes" id="UP000630149">
    <property type="component" value="Unassembled WGS sequence"/>
</dbReference>
<evidence type="ECO:0000256" key="2">
    <source>
        <dbReference type="HAMAP-Rule" id="MF_01875"/>
    </source>
</evidence>
<dbReference type="EMBL" id="BMOB01000002">
    <property type="protein sequence ID" value="GGI81731.1"/>
    <property type="molecule type" value="Genomic_DNA"/>
</dbReference>
<dbReference type="GO" id="GO:0006303">
    <property type="term" value="P:double-strand break repair via nonhomologous end joining"/>
    <property type="evidence" value="ECO:0007669"/>
    <property type="project" value="UniProtKB-UniRule"/>
</dbReference>
<keyword evidence="2" id="KW-0234">DNA repair</keyword>
<dbReference type="InterPro" id="IPR009187">
    <property type="entry name" value="Prok_Ku"/>
</dbReference>
<accession>A0A917JQW6</accession>
<dbReference type="PIRSF" id="PIRSF006493">
    <property type="entry name" value="Prok_Ku"/>
    <property type="match status" value="1"/>
</dbReference>
<dbReference type="FunFam" id="2.40.290.10:FF:000004">
    <property type="entry name" value="Non-homologous end joining protein Ku"/>
    <property type="match status" value="1"/>
</dbReference>
<dbReference type="SMART" id="SM00559">
    <property type="entry name" value="Ku78"/>
    <property type="match status" value="1"/>
</dbReference>
<feature type="domain" description="Ku" evidence="3">
    <location>
        <begin position="52"/>
        <end position="180"/>
    </location>
</feature>
<comment type="function">
    <text evidence="2">With LigD forms a non-homologous end joining (NHEJ) DNA repair enzyme, which repairs dsDNA breaks with reduced fidelity. Binds linear dsDNA with 5'- and 3'- overhangs but not closed circular dsDNA nor ssDNA. Recruits and stimulates the ligase activity of LigD.</text>
</comment>